<dbReference type="InterPro" id="IPR024875">
    <property type="entry name" value="Protein_Lines"/>
</dbReference>
<dbReference type="EMBL" id="CM000780">
    <property type="protein sequence ID" value="AQK61142.1"/>
    <property type="molecule type" value="Genomic_DNA"/>
</dbReference>
<evidence type="ECO:0000259" key="2">
    <source>
        <dbReference type="Pfam" id="PF14695"/>
    </source>
</evidence>
<dbReference type="PANTHER" id="PTHR16057:SF1">
    <property type="entry name" value="PROTEIN LINES HOMOLOG 1"/>
    <property type="match status" value="1"/>
</dbReference>
<evidence type="ECO:0000259" key="1">
    <source>
        <dbReference type="Pfam" id="PF14694"/>
    </source>
</evidence>
<feature type="domain" description="Protein Lines C-terminal" evidence="2">
    <location>
        <begin position="472"/>
        <end position="508"/>
    </location>
</feature>
<dbReference type="ExpressionAtlas" id="A0A1D6QUT5">
    <property type="expression patterns" value="baseline and differential"/>
</dbReference>
<organism evidence="3">
    <name type="scientific">Zea mays</name>
    <name type="common">Maize</name>
    <dbReference type="NCBI Taxonomy" id="4577"/>
    <lineage>
        <taxon>Eukaryota</taxon>
        <taxon>Viridiplantae</taxon>
        <taxon>Streptophyta</taxon>
        <taxon>Embryophyta</taxon>
        <taxon>Tracheophyta</taxon>
        <taxon>Spermatophyta</taxon>
        <taxon>Magnoliopsida</taxon>
        <taxon>Liliopsida</taxon>
        <taxon>Poales</taxon>
        <taxon>Poaceae</taxon>
        <taxon>PACMAD clade</taxon>
        <taxon>Panicoideae</taxon>
        <taxon>Andropogonodae</taxon>
        <taxon>Andropogoneae</taxon>
        <taxon>Tripsacinae</taxon>
        <taxon>Zea</taxon>
    </lineage>
</organism>
<feature type="domain" description="Protein Lines N-terminal" evidence="1">
    <location>
        <begin position="355"/>
        <end position="419"/>
    </location>
</feature>
<dbReference type="InterPro" id="IPR032794">
    <property type="entry name" value="LINES_N"/>
</dbReference>
<reference evidence="3" key="1">
    <citation type="submission" date="2015-12" db="EMBL/GenBank/DDBJ databases">
        <title>Update maize B73 reference genome by single molecule sequencing technologies.</title>
        <authorList>
            <consortium name="Maize Genome Sequencing Project"/>
            <person name="Ware D."/>
        </authorList>
    </citation>
    <scope>NUCLEOTIDE SEQUENCE</scope>
    <source>
        <tissue evidence="3">Seedling</tissue>
    </source>
</reference>
<dbReference type="AlphaFoldDB" id="A0A1D6QUT5"/>
<protein>
    <recommendedName>
        <fullName evidence="4">Protein Lines C-terminal domain-containing protein</fullName>
    </recommendedName>
</protein>
<name>A0A1D6QUT5_MAIZE</name>
<gene>
    <name evidence="3" type="ORF">ZEAMMB73_Zm00001d054052</name>
</gene>
<proteinExistence type="predicted"/>
<accession>A0A1D6QUT5</accession>
<dbReference type="PANTHER" id="PTHR16057">
    <property type="entry name" value="WINS1, 2 PROTEIN"/>
    <property type="match status" value="1"/>
</dbReference>
<dbReference type="InterPro" id="IPR029415">
    <property type="entry name" value="Lines_C"/>
</dbReference>
<dbReference type="Pfam" id="PF14694">
    <property type="entry name" value="LINES_N"/>
    <property type="match status" value="1"/>
</dbReference>
<evidence type="ECO:0008006" key="4">
    <source>
        <dbReference type="Google" id="ProtNLM"/>
    </source>
</evidence>
<sequence length="513" mass="57981">MPPPEMQKRKLAHICDLVSSSLLLHLEPAPSPPRQLTREGERQLLLALSTVNKTIRRWDQEEDEWACELFQETLSDSGEVHSCCLLPEARPYDGFGCLANIVSMLVGFLDFCSDYVKHSAGNILISVSSTLIKFESIWIQFIELAWGAIHAASKCVHNTSHSTTDSNSDDSTSSGTRITSFMTALSEHRLNTSRQTMSSLFRVLHAILKFLKQSDSDLKDDFICLSIHQIHKMPWNLFHQLHAGGLASCAKDSRFSTSNDSAQSRILTGSLLQLLGSLLDQSYLRDTDGQDMFVKLVDVVPKIASLSLGGQHDGSKSLYQYLKHKILDDMLFSILLQLLDAPLVFLKIANFETKELVGVKLFSSIFDPVHLFHLLLFLLHYDHMVLVDYLISRDVGVLCAQYLLRCLRLVSQSWHAFVDDSVYSTKIEKLNCKRQRISGDKDSDRASSSNQYKNGSGCDKEVEDSRKLFLDAKKCLYLLKRTLEDLQKKDLFPYNPKPLLRSLARFQELGEQG</sequence>
<dbReference type="Pfam" id="PF14695">
    <property type="entry name" value="LINES_C"/>
    <property type="match status" value="1"/>
</dbReference>
<evidence type="ECO:0000313" key="3">
    <source>
        <dbReference type="EMBL" id="AQK61142.1"/>
    </source>
</evidence>